<dbReference type="OrthoDB" id="5598852at2759"/>
<dbReference type="InterPro" id="IPR002575">
    <property type="entry name" value="Aminoglycoside_PTrfase"/>
</dbReference>
<dbReference type="Gene3D" id="3.90.1200.10">
    <property type="match status" value="1"/>
</dbReference>
<evidence type="ECO:0000313" key="2">
    <source>
        <dbReference type="EMBL" id="KAJ5110114.1"/>
    </source>
</evidence>
<evidence type="ECO:0000259" key="1">
    <source>
        <dbReference type="Pfam" id="PF01636"/>
    </source>
</evidence>
<name>A0A9W9KKI6_9EURO</name>
<dbReference type="SUPFAM" id="SSF56112">
    <property type="entry name" value="Protein kinase-like (PK-like)"/>
    <property type="match status" value="1"/>
</dbReference>
<dbReference type="GeneID" id="81354232"/>
<comment type="caution">
    <text evidence="2">The sequence shown here is derived from an EMBL/GenBank/DDBJ whole genome shotgun (WGS) entry which is preliminary data.</text>
</comment>
<reference evidence="2" key="2">
    <citation type="journal article" date="2023" name="IMA Fungus">
        <title>Comparative genomic study of the Penicillium genus elucidates a diverse pangenome and 15 lateral gene transfer events.</title>
        <authorList>
            <person name="Petersen C."/>
            <person name="Sorensen T."/>
            <person name="Nielsen M.R."/>
            <person name="Sondergaard T.E."/>
            <person name="Sorensen J.L."/>
            <person name="Fitzpatrick D.A."/>
            <person name="Frisvad J.C."/>
            <person name="Nielsen K.L."/>
        </authorList>
    </citation>
    <scope>NUCLEOTIDE SEQUENCE</scope>
    <source>
        <strain evidence="2">IBT 30761</strain>
    </source>
</reference>
<dbReference type="InterPro" id="IPR011009">
    <property type="entry name" value="Kinase-like_dom_sf"/>
</dbReference>
<dbReference type="Pfam" id="PF01636">
    <property type="entry name" value="APH"/>
    <property type="match status" value="1"/>
</dbReference>
<dbReference type="EMBL" id="JAPQKI010000003">
    <property type="protein sequence ID" value="KAJ5110114.1"/>
    <property type="molecule type" value="Genomic_DNA"/>
</dbReference>
<evidence type="ECO:0000313" key="3">
    <source>
        <dbReference type="Proteomes" id="UP001149074"/>
    </source>
</evidence>
<proteinExistence type="predicted"/>
<feature type="domain" description="Aminoglycoside phosphotransferase" evidence="1">
    <location>
        <begin position="108"/>
        <end position="244"/>
    </location>
</feature>
<reference evidence="2" key="1">
    <citation type="submission" date="2022-11" db="EMBL/GenBank/DDBJ databases">
        <authorList>
            <person name="Petersen C."/>
        </authorList>
    </citation>
    <scope>NUCLEOTIDE SEQUENCE</scope>
    <source>
        <strain evidence="2">IBT 30761</strain>
    </source>
</reference>
<accession>A0A9W9KKI6</accession>
<dbReference type="RefSeq" id="XP_056478225.1">
    <property type="nucleotide sequence ID" value="XM_056615253.1"/>
</dbReference>
<dbReference type="Proteomes" id="UP001149074">
    <property type="component" value="Unassembled WGS sequence"/>
</dbReference>
<keyword evidence="3" id="KW-1185">Reference proteome</keyword>
<protein>
    <recommendedName>
        <fullName evidence="1">Aminoglycoside phosphotransferase domain-containing protein</fullName>
    </recommendedName>
</protein>
<sequence length="351" mass="39620">MATCSLGYSVDQEIANFFERTTATRSACDTFARENLGGKVVPVAVQGVCSYTVYAGPNDEFVAQFRLKPFRLNMETVNLARTIYGDFAPRVAFRGEIGEDVEGKEALYIYVMNRIQGISYLDFILAHNSQVSENSVEFSAWRKNFVIDVARFFALSWKSPQAVDQRYSDRLHHQYKRELELLLISLPDRFRPLIQRSISSLPSIFSLPMVLLHKDFGVCNIMVNETSCNLVGVVDWAGAEVAPFGLNLHSHQRLISKVHLKTGWVRYDDYIILEDIFWSTFNKEAGGLGNETIKTIKAARIVGLLLSRGYTSRLPNAPEPVPIRDDESGAYKMRDLDGLLINPSTRFTDLA</sequence>
<organism evidence="2 3">
    <name type="scientific">Penicillium argentinense</name>
    <dbReference type="NCBI Taxonomy" id="1131581"/>
    <lineage>
        <taxon>Eukaryota</taxon>
        <taxon>Fungi</taxon>
        <taxon>Dikarya</taxon>
        <taxon>Ascomycota</taxon>
        <taxon>Pezizomycotina</taxon>
        <taxon>Eurotiomycetes</taxon>
        <taxon>Eurotiomycetidae</taxon>
        <taxon>Eurotiales</taxon>
        <taxon>Aspergillaceae</taxon>
        <taxon>Penicillium</taxon>
    </lineage>
</organism>
<gene>
    <name evidence="2" type="ORF">N7532_002759</name>
</gene>
<dbReference type="AlphaFoldDB" id="A0A9W9KKI6"/>